<evidence type="ECO:0000256" key="5">
    <source>
        <dbReference type="RuleBase" id="RU003330"/>
    </source>
</evidence>
<dbReference type="InterPro" id="IPR007862">
    <property type="entry name" value="Adenylate_kinase_lid-dom"/>
</dbReference>
<evidence type="ECO:0000313" key="7">
    <source>
        <dbReference type="EMBL" id="CAJ0586033.1"/>
    </source>
</evidence>
<dbReference type="PANTHER" id="PTHR23359">
    <property type="entry name" value="NUCLEOTIDE KINASE"/>
    <property type="match status" value="1"/>
</dbReference>
<dbReference type="EMBL" id="CATQJA010002707">
    <property type="protein sequence ID" value="CAJ0586033.1"/>
    <property type="molecule type" value="Genomic_DNA"/>
</dbReference>
<evidence type="ECO:0000313" key="8">
    <source>
        <dbReference type="Proteomes" id="UP001177023"/>
    </source>
</evidence>
<name>A0AA36DEY2_9BILA</name>
<dbReference type="Pfam" id="PF00406">
    <property type="entry name" value="ADK"/>
    <property type="match status" value="1"/>
</dbReference>
<organism evidence="7 8">
    <name type="scientific">Mesorhabditis spiculigera</name>
    <dbReference type="NCBI Taxonomy" id="96644"/>
    <lineage>
        <taxon>Eukaryota</taxon>
        <taxon>Metazoa</taxon>
        <taxon>Ecdysozoa</taxon>
        <taxon>Nematoda</taxon>
        <taxon>Chromadorea</taxon>
        <taxon>Rhabditida</taxon>
        <taxon>Rhabditina</taxon>
        <taxon>Rhabditomorpha</taxon>
        <taxon>Rhabditoidea</taxon>
        <taxon>Rhabditidae</taxon>
        <taxon>Mesorhabditinae</taxon>
        <taxon>Mesorhabditis</taxon>
    </lineage>
</organism>
<dbReference type="FunFam" id="3.40.50.300:FF:000106">
    <property type="entry name" value="Adenylate kinase mitochondrial"/>
    <property type="match status" value="1"/>
</dbReference>
<dbReference type="NCBIfam" id="TIGR01351">
    <property type="entry name" value="adk"/>
    <property type="match status" value="1"/>
</dbReference>
<dbReference type="PRINTS" id="PR00094">
    <property type="entry name" value="ADENYLTKNASE"/>
</dbReference>
<dbReference type="InterPro" id="IPR006259">
    <property type="entry name" value="Adenyl_kin_sub"/>
</dbReference>
<accession>A0AA36DEY2</accession>
<dbReference type="Pfam" id="PF05191">
    <property type="entry name" value="ADK_lid"/>
    <property type="match status" value="1"/>
</dbReference>
<keyword evidence="8" id="KW-1185">Reference proteome</keyword>
<protein>
    <recommendedName>
        <fullName evidence="4">Lethal protein 754</fullName>
    </recommendedName>
</protein>
<dbReference type="Gene3D" id="3.40.50.300">
    <property type="entry name" value="P-loop containing nucleotide triphosphate hydrolases"/>
    <property type="match status" value="1"/>
</dbReference>
<dbReference type="InterPro" id="IPR027417">
    <property type="entry name" value="P-loop_NTPase"/>
</dbReference>
<dbReference type="GO" id="GO:0004017">
    <property type="term" value="F:AMP kinase activity"/>
    <property type="evidence" value="ECO:0007669"/>
    <property type="project" value="InterPro"/>
</dbReference>
<gene>
    <name evidence="7" type="ORF">MSPICULIGERA_LOCUS24041</name>
</gene>
<feature type="non-terminal residue" evidence="7">
    <location>
        <position position="1"/>
    </location>
</feature>
<keyword evidence="1 5" id="KW-0808">Transferase</keyword>
<dbReference type="InterPro" id="IPR033690">
    <property type="entry name" value="Adenylat_kinase_CS"/>
</dbReference>
<sequence length="246" mass="27032">MGVPQKKEVPKESAVKSIERGIRAVFLGPPGSGKGTQAPIVADRYESCHLSTGDLLRAEIASGSTLGKSLKATVESGKLVSDDTVCELLETNLDKPACAKGFILDGFPRTAVQAEKLDTMLETRKTPLDCVVEFAIDDNLLVRRITGRRFHIASGRSYHVDFNPPKVAGKDDVTGEPLIKRADDNEETLRKRLGQFHDMTSPLVAYYQKRGIHTAFDASRPIKDVAADIDALFMKFTKNKDRRAFA</sequence>
<evidence type="ECO:0000256" key="3">
    <source>
        <dbReference type="ARBA" id="ARBA00022777"/>
    </source>
</evidence>
<comment type="similarity">
    <text evidence="5">Belongs to the adenylate kinase family.</text>
</comment>
<dbReference type="GO" id="GO:0005524">
    <property type="term" value="F:ATP binding"/>
    <property type="evidence" value="ECO:0007669"/>
    <property type="project" value="InterPro"/>
</dbReference>
<evidence type="ECO:0000256" key="4">
    <source>
        <dbReference type="ARBA" id="ARBA00078453"/>
    </source>
</evidence>
<dbReference type="SUPFAM" id="SSF52540">
    <property type="entry name" value="P-loop containing nucleoside triphosphate hydrolases"/>
    <property type="match status" value="1"/>
</dbReference>
<comment type="caution">
    <text evidence="7">The sequence shown here is derived from an EMBL/GenBank/DDBJ whole genome shotgun (WGS) entry which is preliminary data.</text>
</comment>
<feature type="domain" description="Adenylate kinase active site lid" evidence="6">
    <location>
        <begin position="148"/>
        <end position="183"/>
    </location>
</feature>
<dbReference type="InterPro" id="IPR000850">
    <property type="entry name" value="Adenylat/UMP-CMP_kin"/>
</dbReference>
<dbReference type="HAMAP" id="MF_00235">
    <property type="entry name" value="Adenylate_kinase_Adk"/>
    <property type="match status" value="1"/>
</dbReference>
<dbReference type="Proteomes" id="UP001177023">
    <property type="component" value="Unassembled WGS sequence"/>
</dbReference>
<evidence type="ECO:0000259" key="6">
    <source>
        <dbReference type="Pfam" id="PF05191"/>
    </source>
</evidence>
<evidence type="ECO:0000256" key="1">
    <source>
        <dbReference type="ARBA" id="ARBA00022679"/>
    </source>
</evidence>
<dbReference type="NCBIfam" id="NF001381">
    <property type="entry name" value="PRK00279.1-3"/>
    <property type="match status" value="1"/>
</dbReference>
<dbReference type="PROSITE" id="PS00113">
    <property type="entry name" value="ADENYLATE_KINASE"/>
    <property type="match status" value="1"/>
</dbReference>
<keyword evidence="3 5" id="KW-0418">Kinase</keyword>
<proteinExistence type="inferred from homology"/>
<evidence type="ECO:0000256" key="2">
    <source>
        <dbReference type="ARBA" id="ARBA00022741"/>
    </source>
</evidence>
<dbReference type="AlphaFoldDB" id="A0AA36DEY2"/>
<keyword evidence="2" id="KW-0547">Nucleotide-binding</keyword>
<dbReference type="CDD" id="cd01428">
    <property type="entry name" value="ADK"/>
    <property type="match status" value="1"/>
</dbReference>
<reference evidence="7" key="1">
    <citation type="submission" date="2023-06" db="EMBL/GenBank/DDBJ databases">
        <authorList>
            <person name="Delattre M."/>
        </authorList>
    </citation>
    <scope>NUCLEOTIDE SEQUENCE</scope>
    <source>
        <strain evidence="7">AF72</strain>
    </source>
</reference>